<gene>
    <name evidence="5" type="ORF">HZF05_00475</name>
</gene>
<evidence type="ECO:0000256" key="1">
    <source>
        <dbReference type="ARBA" id="ARBA00004442"/>
    </source>
</evidence>
<dbReference type="InterPro" id="IPR036942">
    <property type="entry name" value="Beta-barrel_TonB_sf"/>
</dbReference>
<comment type="subcellular location">
    <subcellularLocation>
        <location evidence="1">Cell outer membrane</location>
    </subcellularLocation>
</comment>
<proteinExistence type="predicted"/>
<dbReference type="SUPFAM" id="SSF56935">
    <property type="entry name" value="Porins"/>
    <property type="match status" value="1"/>
</dbReference>
<keyword evidence="2" id="KW-0472">Membrane</keyword>
<evidence type="ECO:0000256" key="2">
    <source>
        <dbReference type="ARBA" id="ARBA00023136"/>
    </source>
</evidence>
<keyword evidence="6" id="KW-1185">Reference proteome</keyword>
<organism evidence="5 6">
    <name type="scientific">Sphingomonas chungangi</name>
    <dbReference type="NCBI Taxonomy" id="2683589"/>
    <lineage>
        <taxon>Bacteria</taxon>
        <taxon>Pseudomonadati</taxon>
        <taxon>Pseudomonadota</taxon>
        <taxon>Alphaproteobacteria</taxon>
        <taxon>Sphingomonadales</taxon>
        <taxon>Sphingomonadaceae</taxon>
        <taxon>Sphingomonas</taxon>
    </lineage>
</organism>
<evidence type="ECO:0000313" key="6">
    <source>
        <dbReference type="Proteomes" id="UP000570166"/>
    </source>
</evidence>
<reference evidence="5 6" key="1">
    <citation type="submission" date="2020-07" db="EMBL/GenBank/DDBJ databases">
        <authorList>
            <person name="Sun Q."/>
        </authorList>
    </citation>
    <scope>NUCLEOTIDE SEQUENCE [LARGE SCALE GENOMIC DNA]</scope>
    <source>
        <strain evidence="5 6">CGMCC 1.13654</strain>
    </source>
</reference>
<evidence type="ECO:0000256" key="3">
    <source>
        <dbReference type="ARBA" id="ARBA00023237"/>
    </source>
</evidence>
<dbReference type="GO" id="GO:0009279">
    <property type="term" value="C:cell outer membrane"/>
    <property type="evidence" value="ECO:0007669"/>
    <property type="project" value="UniProtKB-SubCell"/>
</dbReference>
<dbReference type="Gene3D" id="2.40.170.20">
    <property type="entry name" value="TonB-dependent receptor, beta-barrel domain"/>
    <property type="match status" value="1"/>
</dbReference>
<feature type="region of interest" description="Disordered" evidence="4">
    <location>
        <begin position="118"/>
        <end position="151"/>
    </location>
</feature>
<comment type="caution">
    <text evidence="5">The sequence shown here is derived from an EMBL/GenBank/DDBJ whole genome shotgun (WGS) entry which is preliminary data.</text>
</comment>
<name>A0A838L2V0_9SPHN</name>
<feature type="compositionally biased region" description="Polar residues" evidence="4">
    <location>
        <begin position="125"/>
        <end position="140"/>
    </location>
</feature>
<evidence type="ECO:0000256" key="4">
    <source>
        <dbReference type="SAM" id="MobiDB-lite"/>
    </source>
</evidence>
<dbReference type="Proteomes" id="UP000570166">
    <property type="component" value="Unassembled WGS sequence"/>
</dbReference>
<evidence type="ECO:0000313" key="5">
    <source>
        <dbReference type="EMBL" id="MBA2932556.1"/>
    </source>
</evidence>
<dbReference type="AlphaFoldDB" id="A0A838L2V0"/>
<sequence length="151" mass="16807">MRSQPDGTCDDDGACVEGSGEDLNELFYRQQNARFRGMEGQASYALLKHGDSRFEINALGNYTRATLDQDGNVSRIVPYRLGGRFIWKSGMLDAKLLYLHVGRQDKYGAFDTPTPLDRCAAGPIRTSSSRSSAGTWPTTSRARRPHSTRTR</sequence>
<accession>A0A838L2V0</accession>
<protein>
    <recommendedName>
        <fullName evidence="7">TonB-dependent receptor</fullName>
    </recommendedName>
</protein>
<feature type="compositionally biased region" description="Basic residues" evidence="4">
    <location>
        <begin position="141"/>
        <end position="151"/>
    </location>
</feature>
<dbReference type="EMBL" id="JACEIB010000001">
    <property type="protein sequence ID" value="MBA2932556.1"/>
    <property type="molecule type" value="Genomic_DNA"/>
</dbReference>
<keyword evidence="3" id="KW-0998">Cell outer membrane</keyword>
<dbReference type="RefSeq" id="WP_181638757.1">
    <property type="nucleotide sequence ID" value="NZ_JACEIB010000001.1"/>
</dbReference>
<evidence type="ECO:0008006" key="7">
    <source>
        <dbReference type="Google" id="ProtNLM"/>
    </source>
</evidence>